<feature type="non-terminal residue" evidence="1">
    <location>
        <position position="61"/>
    </location>
</feature>
<sequence>MGVARANVVKKYLGLGSGEQSFIFRKGSRGRPSESRGKNQEWKATRFFDPATSLRDKLRKK</sequence>
<gene>
    <name evidence="1" type="ORF">NTEN_LOCUS8452</name>
</gene>
<reference evidence="1 2" key="1">
    <citation type="submission" date="2020-02" db="EMBL/GenBank/DDBJ databases">
        <authorList>
            <person name="Ferguson B K."/>
        </authorList>
    </citation>
    <scope>NUCLEOTIDE SEQUENCE [LARGE SCALE GENOMIC DNA]</scope>
</reference>
<evidence type="ECO:0000313" key="1">
    <source>
        <dbReference type="EMBL" id="CAB0002665.1"/>
    </source>
</evidence>
<name>A0A6H5GIW6_9HEMI</name>
<protein>
    <submittedName>
        <fullName evidence="1">Uncharacterized protein</fullName>
    </submittedName>
</protein>
<proteinExistence type="predicted"/>
<keyword evidence="2" id="KW-1185">Reference proteome</keyword>
<accession>A0A6H5GIW6</accession>
<dbReference type="AlphaFoldDB" id="A0A6H5GIW6"/>
<dbReference type="EMBL" id="CADCXU010012800">
    <property type="protein sequence ID" value="CAB0002665.1"/>
    <property type="molecule type" value="Genomic_DNA"/>
</dbReference>
<evidence type="ECO:0000313" key="2">
    <source>
        <dbReference type="Proteomes" id="UP000479000"/>
    </source>
</evidence>
<organism evidence="1 2">
    <name type="scientific">Nesidiocoris tenuis</name>
    <dbReference type="NCBI Taxonomy" id="355587"/>
    <lineage>
        <taxon>Eukaryota</taxon>
        <taxon>Metazoa</taxon>
        <taxon>Ecdysozoa</taxon>
        <taxon>Arthropoda</taxon>
        <taxon>Hexapoda</taxon>
        <taxon>Insecta</taxon>
        <taxon>Pterygota</taxon>
        <taxon>Neoptera</taxon>
        <taxon>Paraneoptera</taxon>
        <taxon>Hemiptera</taxon>
        <taxon>Heteroptera</taxon>
        <taxon>Panheteroptera</taxon>
        <taxon>Cimicomorpha</taxon>
        <taxon>Miridae</taxon>
        <taxon>Dicyphina</taxon>
        <taxon>Nesidiocoris</taxon>
    </lineage>
</organism>
<dbReference type="Proteomes" id="UP000479000">
    <property type="component" value="Unassembled WGS sequence"/>
</dbReference>